<keyword evidence="3" id="KW-0560">Oxidoreductase</keyword>
<dbReference type="InterPro" id="IPR036812">
    <property type="entry name" value="NAD(P)_OxRdtase_dom_sf"/>
</dbReference>
<protein>
    <recommendedName>
        <fullName evidence="5">NADP-dependent oxidoreductase domain-containing protein</fullName>
    </recommendedName>
</protein>
<evidence type="ECO:0000256" key="4">
    <source>
        <dbReference type="SAM" id="MobiDB-lite"/>
    </source>
</evidence>
<dbReference type="InterPro" id="IPR020471">
    <property type="entry name" value="AKR"/>
</dbReference>
<dbReference type="PRINTS" id="PR00069">
    <property type="entry name" value="ALDKETRDTASE"/>
</dbReference>
<feature type="domain" description="NADP-dependent oxidoreductase" evidence="5">
    <location>
        <begin position="115"/>
        <end position="349"/>
    </location>
</feature>
<accession>A0A7S0VKS4</accession>
<evidence type="ECO:0000256" key="3">
    <source>
        <dbReference type="ARBA" id="ARBA00023002"/>
    </source>
</evidence>
<feature type="region of interest" description="Disordered" evidence="4">
    <location>
        <begin position="32"/>
        <end position="67"/>
    </location>
</feature>
<proteinExistence type="inferred from homology"/>
<dbReference type="GO" id="GO:0016616">
    <property type="term" value="F:oxidoreductase activity, acting on the CH-OH group of donors, NAD or NADP as acceptor"/>
    <property type="evidence" value="ECO:0007669"/>
    <property type="project" value="UniProtKB-ARBA"/>
</dbReference>
<reference evidence="6" key="1">
    <citation type="submission" date="2021-01" db="EMBL/GenBank/DDBJ databases">
        <authorList>
            <person name="Corre E."/>
            <person name="Pelletier E."/>
            <person name="Niang G."/>
            <person name="Scheremetjew M."/>
            <person name="Finn R."/>
            <person name="Kale V."/>
            <person name="Holt S."/>
            <person name="Cochrane G."/>
            <person name="Meng A."/>
            <person name="Brown T."/>
            <person name="Cohen L."/>
        </authorList>
    </citation>
    <scope>NUCLEOTIDE SEQUENCE</scope>
    <source>
        <strain evidence="6">SAG 63-3</strain>
    </source>
</reference>
<dbReference type="SUPFAM" id="SSF51430">
    <property type="entry name" value="NAD(P)-linked oxidoreductase"/>
    <property type="match status" value="1"/>
</dbReference>
<sequence length="429" mass="44419">MSHDGCIEVAWKGQAFSYLLHHSGFHKTENYGTKRHEQHSSATSAVQQNLSDTQTKAGTGTWQGPAPKGFGVVKEETAQDLARSAALEPTFARLGNGQTIPFLGLGVAGVADQSVIDAALAAGIRHFDCTSATPAEESILGAGLAAFLAANGDRASLFLTVPVRSTTVVGGAAVPATVPTAEEVLSSVSASLLALHVDYLDLVLLPAAVDNCAAAAAVTWRALQDLVAAGKVRNLGVSNYSLVDLESLAQSASASPSASPSISPSLKPLVNQIELHPRLAQRKLVGVSLRKGILSVAHTPLGGVEGSKELLVVPAVQAIVESTGRTAAQVLLRWNVQRGVPVVFGVSGVSGISADQQKQWVKEAAEGVRGWKLDYVQKAALDAVDASATSAAKRDAEVAKTASKRFYTPQGLVFADAEEGGAVKPSTVL</sequence>
<name>A0A7S0VKS4_9CHLO</name>
<evidence type="ECO:0000313" key="6">
    <source>
        <dbReference type="EMBL" id="CAD8792129.1"/>
    </source>
</evidence>
<gene>
    <name evidence="6" type="ORF">PPAR00522_LOCUS21660</name>
</gene>
<comment type="similarity">
    <text evidence="1">Belongs to the aldo/keto reductase family.</text>
</comment>
<dbReference type="InterPro" id="IPR023210">
    <property type="entry name" value="NADP_OxRdtase_dom"/>
</dbReference>
<dbReference type="PROSITE" id="PS00062">
    <property type="entry name" value="ALDOKETO_REDUCTASE_2"/>
    <property type="match status" value="1"/>
</dbReference>
<dbReference type="Pfam" id="PF00248">
    <property type="entry name" value="Aldo_ket_red"/>
    <property type="match status" value="1"/>
</dbReference>
<dbReference type="CDD" id="cd19071">
    <property type="entry name" value="AKR_AKR1-5-like"/>
    <property type="match status" value="1"/>
</dbReference>
<dbReference type="PANTHER" id="PTHR43827">
    <property type="entry name" value="2,5-DIKETO-D-GLUCONIC ACID REDUCTASE"/>
    <property type="match status" value="1"/>
</dbReference>
<evidence type="ECO:0000256" key="1">
    <source>
        <dbReference type="ARBA" id="ARBA00007905"/>
    </source>
</evidence>
<dbReference type="InterPro" id="IPR018170">
    <property type="entry name" value="Aldo/ket_reductase_CS"/>
</dbReference>
<dbReference type="PANTHER" id="PTHR43827:SF3">
    <property type="entry name" value="NADP-DEPENDENT OXIDOREDUCTASE DOMAIN-CONTAINING PROTEIN"/>
    <property type="match status" value="1"/>
</dbReference>
<dbReference type="Gene3D" id="3.20.20.100">
    <property type="entry name" value="NADP-dependent oxidoreductase domain"/>
    <property type="match status" value="1"/>
</dbReference>
<feature type="compositionally biased region" description="Polar residues" evidence="4">
    <location>
        <begin position="40"/>
        <end position="62"/>
    </location>
</feature>
<organism evidence="6">
    <name type="scientific">Polytomella parva</name>
    <dbReference type="NCBI Taxonomy" id="51329"/>
    <lineage>
        <taxon>Eukaryota</taxon>
        <taxon>Viridiplantae</taxon>
        <taxon>Chlorophyta</taxon>
        <taxon>core chlorophytes</taxon>
        <taxon>Chlorophyceae</taxon>
        <taxon>CS clade</taxon>
        <taxon>Chlamydomonadales</taxon>
        <taxon>Chlamydomonadaceae</taxon>
        <taxon>Polytomella</taxon>
    </lineage>
</organism>
<dbReference type="EMBL" id="HBFM01033114">
    <property type="protein sequence ID" value="CAD8792129.1"/>
    <property type="molecule type" value="Transcribed_RNA"/>
</dbReference>
<evidence type="ECO:0000256" key="2">
    <source>
        <dbReference type="ARBA" id="ARBA00022857"/>
    </source>
</evidence>
<dbReference type="AlphaFoldDB" id="A0A7S0VKS4"/>
<evidence type="ECO:0000259" key="5">
    <source>
        <dbReference type="Pfam" id="PF00248"/>
    </source>
</evidence>
<keyword evidence="2" id="KW-0521">NADP</keyword>